<accession>A0A8C4QD08</accession>
<sequence length="210" mass="23348">MLVCSLVCPGHESRFIQRFLGSGFKSVWLLPSDTPPHSLPLPFSAHASLSLSAASVPAAVSVFLSHFFPMTLYNEDNWSPQPDTNMAAETKSGQGQALTKRSLSMLCGTYQYHAPHSMPPNTFPSAKRPHYSSTLPPPEQAGFNLKKDITTNLGSPHSTPSDYKLKHEDVHTICQELRQIRGQLDSLLRTLEKMDRMQGCYFPEDYLLGL</sequence>
<dbReference type="Ensembl" id="ENSEBUT00000014188.1">
    <property type="protein sequence ID" value="ENSEBUP00000013612.1"/>
    <property type="gene ID" value="ENSEBUG00000008581.1"/>
</dbReference>
<organism evidence="1 2">
    <name type="scientific">Eptatretus burgeri</name>
    <name type="common">Inshore hagfish</name>
    <dbReference type="NCBI Taxonomy" id="7764"/>
    <lineage>
        <taxon>Eukaryota</taxon>
        <taxon>Metazoa</taxon>
        <taxon>Chordata</taxon>
        <taxon>Craniata</taxon>
        <taxon>Vertebrata</taxon>
        <taxon>Cyclostomata</taxon>
        <taxon>Myxini</taxon>
        <taxon>Myxiniformes</taxon>
        <taxon>Myxinidae</taxon>
        <taxon>Eptatretinae</taxon>
        <taxon>Eptatretus</taxon>
    </lineage>
</organism>
<protein>
    <submittedName>
        <fullName evidence="1">Uncharacterized protein</fullName>
    </submittedName>
</protein>
<reference evidence="1" key="2">
    <citation type="submission" date="2025-09" db="UniProtKB">
        <authorList>
            <consortium name="Ensembl"/>
        </authorList>
    </citation>
    <scope>IDENTIFICATION</scope>
</reference>
<keyword evidence="2" id="KW-1185">Reference proteome</keyword>
<proteinExistence type="predicted"/>
<evidence type="ECO:0000313" key="1">
    <source>
        <dbReference type="Ensembl" id="ENSEBUP00000013612.1"/>
    </source>
</evidence>
<name>A0A8C4QD08_EPTBU</name>
<dbReference type="Proteomes" id="UP000694388">
    <property type="component" value="Unplaced"/>
</dbReference>
<reference evidence="1" key="1">
    <citation type="submission" date="2025-08" db="UniProtKB">
        <authorList>
            <consortium name="Ensembl"/>
        </authorList>
    </citation>
    <scope>IDENTIFICATION</scope>
</reference>
<dbReference type="AlphaFoldDB" id="A0A8C4QD08"/>
<evidence type="ECO:0000313" key="2">
    <source>
        <dbReference type="Proteomes" id="UP000694388"/>
    </source>
</evidence>